<dbReference type="PANTHER" id="PTHR24148:SF64">
    <property type="entry name" value="HETEROKARYON INCOMPATIBILITY DOMAIN-CONTAINING PROTEIN"/>
    <property type="match status" value="1"/>
</dbReference>
<evidence type="ECO:0000259" key="1">
    <source>
        <dbReference type="Pfam" id="PF06985"/>
    </source>
</evidence>
<comment type="caution">
    <text evidence="2">The sequence shown here is derived from an EMBL/GenBank/DDBJ whole genome shotgun (WGS) entry which is preliminary data.</text>
</comment>
<dbReference type="InterPro" id="IPR052895">
    <property type="entry name" value="HetReg/Transcr_Mod"/>
</dbReference>
<feature type="domain" description="Heterokaryon incompatibility" evidence="1">
    <location>
        <begin position="49"/>
        <end position="168"/>
    </location>
</feature>
<dbReference type="EMBL" id="JAQQWM010000005">
    <property type="protein sequence ID" value="KAK8064132.1"/>
    <property type="molecule type" value="Genomic_DNA"/>
</dbReference>
<evidence type="ECO:0000313" key="2">
    <source>
        <dbReference type="EMBL" id="KAK8064132.1"/>
    </source>
</evidence>
<name>A0ABR1UZM7_9PEZI</name>
<reference evidence="2 3" key="1">
    <citation type="submission" date="2023-01" db="EMBL/GenBank/DDBJ databases">
        <title>Analysis of 21 Apiospora genomes using comparative genomics revels a genus with tremendous synthesis potential of carbohydrate active enzymes and secondary metabolites.</title>
        <authorList>
            <person name="Sorensen T."/>
        </authorList>
    </citation>
    <scope>NUCLEOTIDE SEQUENCE [LARGE SCALE GENOMIC DNA]</scope>
    <source>
        <strain evidence="2 3">CBS 83171</strain>
    </source>
</reference>
<gene>
    <name evidence="2" type="ORF">PG996_008784</name>
</gene>
<dbReference type="InterPro" id="IPR010730">
    <property type="entry name" value="HET"/>
</dbReference>
<sequence>MESAPSYKHKPLSSEDSIRVFELLPAINRLARVKVELKEVSFSNMKVDYEAVSYVWGKAERGDYVICNGQRLPVTDSCYDALVCLRQKIRSRRLWVDAICIDQSASSASTRERNHQVQRMGQVYHSATRVLIWFGISAGLDSLFKFFEDLERQPDLTIKDWALKQHRRYSSFLARHRPGHHATANLELDWETFAAGVIANEELFFRMRTNQSMIDSVKLRRSSAHSVYTGTGPHATGLEGSTERADIENHRSMMRTFASLRCSRDHDRVFGLHAILQAWGYNLLPPDYQRPVSEVLQEFTMAYISLNRSLLPLTIALPPEPSTGLPSWISYWSTSDDVPIDDTFPDSIGRDDTGTFYALKRIYIFNEGKELEVCQARNVRGNIASRDCSQGSLQVRGKRVGEIRSCIWKGSSDAEFLEACSQWCRSLNVPSINKFITLSPDSQHQRIRFSYPSPINYFAVSALGKRFNADVEKQFLWYFHQLRYPNKDEARAALEHASPVHTSGTVQVESLNYRRLVQSPDRRDNPVSFWCWSLNGSYCTHYAFMTLDTGLHARAHHTCQVGDEAWLLAGSDVPVMLRRQEGGQFRVVAPAYIHGIMLGEMWPEDMSTLETITLV</sequence>
<protein>
    <recommendedName>
        <fullName evidence="1">Heterokaryon incompatibility domain-containing protein</fullName>
    </recommendedName>
</protein>
<accession>A0ABR1UZM7</accession>
<keyword evidence="3" id="KW-1185">Reference proteome</keyword>
<dbReference type="Proteomes" id="UP001446871">
    <property type="component" value="Unassembled WGS sequence"/>
</dbReference>
<dbReference type="PANTHER" id="PTHR24148">
    <property type="entry name" value="ANKYRIN REPEAT DOMAIN-CONTAINING PROTEIN 39 HOMOLOG-RELATED"/>
    <property type="match status" value="1"/>
</dbReference>
<evidence type="ECO:0000313" key="3">
    <source>
        <dbReference type="Proteomes" id="UP001446871"/>
    </source>
</evidence>
<dbReference type="Pfam" id="PF06985">
    <property type="entry name" value="HET"/>
    <property type="match status" value="1"/>
</dbReference>
<proteinExistence type="predicted"/>
<organism evidence="2 3">
    <name type="scientific">Apiospora saccharicola</name>
    <dbReference type="NCBI Taxonomy" id="335842"/>
    <lineage>
        <taxon>Eukaryota</taxon>
        <taxon>Fungi</taxon>
        <taxon>Dikarya</taxon>
        <taxon>Ascomycota</taxon>
        <taxon>Pezizomycotina</taxon>
        <taxon>Sordariomycetes</taxon>
        <taxon>Xylariomycetidae</taxon>
        <taxon>Amphisphaeriales</taxon>
        <taxon>Apiosporaceae</taxon>
        <taxon>Apiospora</taxon>
    </lineage>
</organism>